<keyword evidence="4" id="KW-1185">Reference proteome</keyword>
<dbReference type="Pfam" id="PF02698">
    <property type="entry name" value="DUF218"/>
    <property type="match status" value="1"/>
</dbReference>
<accession>A0ABR9QN31</accession>
<protein>
    <submittedName>
        <fullName evidence="3">YdcF family protein</fullName>
    </submittedName>
</protein>
<feature type="transmembrane region" description="Helical" evidence="1">
    <location>
        <begin position="7"/>
        <end position="29"/>
    </location>
</feature>
<dbReference type="Gene3D" id="3.40.50.620">
    <property type="entry name" value="HUPs"/>
    <property type="match status" value="1"/>
</dbReference>
<sequence length="199" mass="22669">MTKKAKYSTLLLSFFLIIAFIVYTAYSIWSFSKVNELKKSDAAIVLGAAVWNDEPSPVFQERINHGIWLYKNGYVTKLIFTGGKSGEDSYAESEVARVYAIAMNVPDEDILIETESNITEENLYYANMIASKNSLKTFIIVSDPLHMKRAMLMAETIGLEAHSSPTPTTLYQSMESKVPFFFRELFFYIGYLISLPFRM</sequence>
<evidence type="ECO:0000313" key="4">
    <source>
        <dbReference type="Proteomes" id="UP001516662"/>
    </source>
</evidence>
<dbReference type="InterPro" id="IPR051599">
    <property type="entry name" value="Cell_Envelope_Assoc"/>
</dbReference>
<organism evidence="3 4">
    <name type="scientific">Litchfieldia luteola</name>
    <dbReference type="NCBI Taxonomy" id="682179"/>
    <lineage>
        <taxon>Bacteria</taxon>
        <taxon>Bacillati</taxon>
        <taxon>Bacillota</taxon>
        <taxon>Bacilli</taxon>
        <taxon>Bacillales</taxon>
        <taxon>Bacillaceae</taxon>
        <taxon>Litchfieldia</taxon>
    </lineage>
</organism>
<evidence type="ECO:0000259" key="2">
    <source>
        <dbReference type="Pfam" id="PF02698"/>
    </source>
</evidence>
<dbReference type="RefSeq" id="WP_193539000.1">
    <property type="nucleotide sequence ID" value="NZ_JADCLJ010000024.1"/>
</dbReference>
<reference evidence="3 4" key="1">
    <citation type="submission" date="2020-10" db="EMBL/GenBank/DDBJ databases">
        <title>Bacillus sp. HD4P25, an endophyte from a halophyte.</title>
        <authorList>
            <person name="Sun J.-Q."/>
        </authorList>
    </citation>
    <scope>NUCLEOTIDE SEQUENCE [LARGE SCALE GENOMIC DNA]</scope>
    <source>
        <strain evidence="3 4">YIM 93174</strain>
    </source>
</reference>
<proteinExistence type="predicted"/>
<name>A0ABR9QN31_9BACI</name>
<dbReference type="EMBL" id="JADCLJ010000024">
    <property type="protein sequence ID" value="MBE4909911.1"/>
    <property type="molecule type" value="Genomic_DNA"/>
</dbReference>
<keyword evidence="1" id="KW-0472">Membrane</keyword>
<keyword evidence="1" id="KW-0812">Transmembrane</keyword>
<keyword evidence="1" id="KW-1133">Transmembrane helix</keyword>
<dbReference type="InterPro" id="IPR014729">
    <property type="entry name" value="Rossmann-like_a/b/a_fold"/>
</dbReference>
<gene>
    <name evidence="3" type="ORF">IMZ08_17895</name>
</gene>
<feature type="domain" description="DUF218" evidence="2">
    <location>
        <begin position="41"/>
        <end position="170"/>
    </location>
</feature>
<comment type="caution">
    <text evidence="3">The sequence shown here is derived from an EMBL/GenBank/DDBJ whole genome shotgun (WGS) entry which is preliminary data.</text>
</comment>
<dbReference type="InterPro" id="IPR003848">
    <property type="entry name" value="DUF218"/>
</dbReference>
<dbReference type="PANTHER" id="PTHR30336">
    <property type="entry name" value="INNER MEMBRANE PROTEIN, PROBABLE PERMEASE"/>
    <property type="match status" value="1"/>
</dbReference>
<dbReference type="PANTHER" id="PTHR30336:SF20">
    <property type="entry name" value="DUF218 DOMAIN-CONTAINING PROTEIN"/>
    <property type="match status" value="1"/>
</dbReference>
<dbReference type="Proteomes" id="UP001516662">
    <property type="component" value="Unassembled WGS sequence"/>
</dbReference>
<evidence type="ECO:0000313" key="3">
    <source>
        <dbReference type="EMBL" id="MBE4909911.1"/>
    </source>
</evidence>
<dbReference type="CDD" id="cd06259">
    <property type="entry name" value="YdcF-like"/>
    <property type="match status" value="1"/>
</dbReference>
<evidence type="ECO:0000256" key="1">
    <source>
        <dbReference type="SAM" id="Phobius"/>
    </source>
</evidence>